<dbReference type="Proteomes" id="UP000004226">
    <property type="component" value="Unassembled WGS sequence"/>
</dbReference>
<evidence type="ECO:0000313" key="1">
    <source>
        <dbReference type="EMBL" id="EEY34182.1"/>
    </source>
</evidence>
<evidence type="ECO:0000313" key="2">
    <source>
        <dbReference type="Proteomes" id="UP000004226"/>
    </source>
</evidence>
<proteinExistence type="predicted"/>
<dbReference type="AlphaFoldDB" id="D0GNZ9"/>
<dbReference type="EMBL" id="ADAD01000179">
    <property type="protein sequence ID" value="EEY34182.1"/>
    <property type="molecule type" value="Genomic_DNA"/>
</dbReference>
<name>D0GNZ9_9FUSO</name>
<protein>
    <submittedName>
        <fullName evidence="1">Uncharacterized protein</fullName>
    </submittedName>
</protein>
<comment type="caution">
    <text evidence="1">The sequence shown here is derived from an EMBL/GenBank/DDBJ whole genome shotgun (WGS) entry which is preliminary data.</text>
</comment>
<reference evidence="1 2" key="1">
    <citation type="submission" date="2009-10" db="EMBL/GenBank/DDBJ databases">
        <authorList>
            <person name="Harkins D.M."/>
            <person name="Madupu R."/>
            <person name="Durkin A.S."/>
            <person name="Torralba M."/>
            <person name="Methe B."/>
            <person name="Sutton G.G."/>
            <person name="Strausberg R.L."/>
            <person name="Nelson K.E."/>
        </authorList>
    </citation>
    <scope>NUCLEOTIDE SEQUENCE [LARGE SCALE GENOMIC DNA]</scope>
    <source>
        <strain evidence="1 2">F0264</strain>
    </source>
</reference>
<dbReference type="RefSeq" id="WP_006808216.1">
    <property type="nucleotide sequence ID" value="NZ_ADAD01000179.1"/>
</dbReference>
<keyword evidence="2" id="KW-1185">Reference proteome</keyword>
<sequence>MEISNKKYQGFSSISKRIFEKNLLQFLCLYNNRSEFKEYGKILNILEEENIKNRIFITQKEKNDIINKIQDKIYYKLMNEMIYLYRGNLLIFLLSYIEHNRRFTTELINSINGSVPTLNKNNFTNIIINELNKSAKKNEIITGIVNEFLGMEKEYLENGIDLLIKENSFTISDVEITEKEYKDFLSYIYVIWYVRYIHISFTIGPDKNKELKFLDKDVNISKYNSLYRNDFITNQIENLVSYKDNFFQEDLEKINNLIEKYFNFNLADIDLLISKLKKDENDIFFEDKVIF</sequence>
<gene>
    <name evidence="1" type="ORF">HMPREF0554_2240</name>
</gene>
<accession>D0GNZ9</accession>
<organism evidence="1 2">
    <name type="scientific">Pseudoleptotrichia goodfellowii F0264</name>
    <dbReference type="NCBI Taxonomy" id="596323"/>
    <lineage>
        <taxon>Bacteria</taxon>
        <taxon>Fusobacteriati</taxon>
        <taxon>Fusobacteriota</taxon>
        <taxon>Fusobacteriia</taxon>
        <taxon>Fusobacteriales</taxon>
        <taxon>Leptotrichiaceae</taxon>
        <taxon>Pseudoleptotrichia</taxon>
    </lineage>
</organism>